<dbReference type="EMBL" id="BAABIW010000008">
    <property type="protein sequence ID" value="GAA5021041.1"/>
    <property type="molecule type" value="Genomic_DNA"/>
</dbReference>
<organism evidence="2 3">
    <name type="scientific">Terrabacter aeriphilus</name>
    <dbReference type="NCBI Taxonomy" id="515662"/>
    <lineage>
        <taxon>Bacteria</taxon>
        <taxon>Bacillati</taxon>
        <taxon>Actinomycetota</taxon>
        <taxon>Actinomycetes</taxon>
        <taxon>Micrococcales</taxon>
        <taxon>Intrasporangiaceae</taxon>
        <taxon>Terrabacter</taxon>
    </lineage>
</organism>
<reference evidence="3" key="1">
    <citation type="journal article" date="2019" name="Int. J. Syst. Evol. Microbiol.">
        <title>The Global Catalogue of Microorganisms (GCM) 10K type strain sequencing project: providing services to taxonomists for standard genome sequencing and annotation.</title>
        <authorList>
            <consortium name="The Broad Institute Genomics Platform"/>
            <consortium name="The Broad Institute Genome Sequencing Center for Infectious Disease"/>
            <person name="Wu L."/>
            <person name="Ma J."/>
        </authorList>
    </citation>
    <scope>NUCLEOTIDE SEQUENCE [LARGE SCALE GENOMIC DNA]</scope>
    <source>
        <strain evidence="3">JCM 17687</strain>
    </source>
</reference>
<gene>
    <name evidence="2" type="ORF">GCM10023258_10100</name>
</gene>
<proteinExistence type="predicted"/>
<evidence type="ECO:0000256" key="1">
    <source>
        <dbReference type="SAM" id="Phobius"/>
    </source>
</evidence>
<name>A0ABP9J5Q6_9MICO</name>
<dbReference type="Proteomes" id="UP001500427">
    <property type="component" value="Unassembled WGS sequence"/>
</dbReference>
<accession>A0ABP9J5Q6</accession>
<feature type="transmembrane region" description="Helical" evidence="1">
    <location>
        <begin position="6"/>
        <end position="24"/>
    </location>
</feature>
<keyword evidence="3" id="KW-1185">Reference proteome</keyword>
<keyword evidence="1" id="KW-1133">Transmembrane helix</keyword>
<evidence type="ECO:0000313" key="2">
    <source>
        <dbReference type="EMBL" id="GAA5021041.1"/>
    </source>
</evidence>
<dbReference type="RefSeq" id="WP_345506364.1">
    <property type="nucleotide sequence ID" value="NZ_BAABIW010000008.1"/>
</dbReference>
<protein>
    <recommendedName>
        <fullName evidence="4">Secreted protein</fullName>
    </recommendedName>
</protein>
<keyword evidence="1" id="KW-0472">Membrane</keyword>
<keyword evidence="1" id="KW-0812">Transmembrane</keyword>
<comment type="caution">
    <text evidence="2">The sequence shown here is derived from an EMBL/GenBank/DDBJ whole genome shotgun (WGS) entry which is preliminary data.</text>
</comment>
<sequence>MDVTVLAAWIAAGAAVVAAGIAYWSGHRQVVRQQAFERQQSRLVDRRATYRGFLSPAEGLIDLQTRYIHAGEISRYELAVIMTSAVAELVPDAPATGDPINPIPELDPNGLEIGALRELSASMRTQRVMVELVGPDEVAQSAVALERCLRRTTGAIIEREAAVARDCFVEALGLREDFLREAKKALAADA</sequence>
<evidence type="ECO:0000313" key="3">
    <source>
        <dbReference type="Proteomes" id="UP001500427"/>
    </source>
</evidence>
<evidence type="ECO:0008006" key="4">
    <source>
        <dbReference type="Google" id="ProtNLM"/>
    </source>
</evidence>